<organism evidence="1 2">
    <name type="scientific">Natronococcus amylolyticus DSM 10524</name>
    <dbReference type="NCBI Taxonomy" id="1227497"/>
    <lineage>
        <taxon>Archaea</taxon>
        <taxon>Methanobacteriati</taxon>
        <taxon>Methanobacteriota</taxon>
        <taxon>Stenosarchaea group</taxon>
        <taxon>Halobacteria</taxon>
        <taxon>Halobacteriales</taxon>
        <taxon>Natrialbaceae</taxon>
        <taxon>Natronococcus</taxon>
    </lineage>
</organism>
<accession>L9X2V1</accession>
<name>L9X2V1_9EURY</name>
<gene>
    <name evidence="1" type="ORF">C491_17539</name>
</gene>
<dbReference type="OrthoDB" id="196515at2157"/>
<evidence type="ECO:0000313" key="2">
    <source>
        <dbReference type="Proteomes" id="UP000011688"/>
    </source>
</evidence>
<dbReference type="Proteomes" id="UP000011688">
    <property type="component" value="Unassembled WGS sequence"/>
</dbReference>
<keyword evidence="2" id="KW-1185">Reference proteome</keyword>
<sequence>MTDLGSTDKWDRYAGYEFGGIWLDEASQYQAVLHELLENLGWSNRSAL</sequence>
<evidence type="ECO:0000313" key="1">
    <source>
        <dbReference type="EMBL" id="ELY54923.1"/>
    </source>
</evidence>
<dbReference type="AlphaFoldDB" id="L9X2V1"/>
<dbReference type="EMBL" id="AOIB01000033">
    <property type="protein sequence ID" value="ELY54923.1"/>
    <property type="molecule type" value="Genomic_DNA"/>
</dbReference>
<proteinExistence type="predicted"/>
<reference evidence="1 2" key="1">
    <citation type="journal article" date="2014" name="PLoS Genet.">
        <title>Phylogenetically driven sequencing of extremely halophilic archaea reveals strategies for static and dynamic osmo-response.</title>
        <authorList>
            <person name="Becker E.A."/>
            <person name="Seitzer P.M."/>
            <person name="Tritt A."/>
            <person name="Larsen D."/>
            <person name="Krusor M."/>
            <person name="Yao A.I."/>
            <person name="Wu D."/>
            <person name="Madern D."/>
            <person name="Eisen J.A."/>
            <person name="Darling A.E."/>
            <person name="Facciotti M.T."/>
        </authorList>
    </citation>
    <scope>NUCLEOTIDE SEQUENCE [LARGE SCALE GENOMIC DNA]</scope>
    <source>
        <strain evidence="1 2">DSM 10524</strain>
    </source>
</reference>
<comment type="caution">
    <text evidence="1">The sequence shown here is derived from an EMBL/GenBank/DDBJ whole genome shotgun (WGS) entry which is preliminary data.</text>
</comment>
<dbReference type="RefSeq" id="WP_005558532.1">
    <property type="nucleotide sequence ID" value="NZ_AOIB01000033.1"/>
</dbReference>
<protein>
    <submittedName>
        <fullName evidence="1">Uncharacterized protein</fullName>
    </submittedName>
</protein>